<feature type="compositionally biased region" description="Pro residues" evidence="21">
    <location>
        <begin position="1"/>
        <end position="58"/>
    </location>
</feature>
<evidence type="ECO:0000256" key="8">
    <source>
        <dbReference type="ARBA" id="ARBA00022741"/>
    </source>
</evidence>
<keyword evidence="2" id="KW-0815">Transposition</keyword>
<evidence type="ECO:0000313" key="23">
    <source>
        <dbReference type="EMBL" id="SJL06868.1"/>
    </source>
</evidence>
<keyword evidence="16" id="KW-0808">Transferase</keyword>
<dbReference type="Gene3D" id="3.30.420.10">
    <property type="entry name" value="Ribonuclease H-like superfamily/Ribonuclease H"/>
    <property type="match status" value="1"/>
</dbReference>
<dbReference type="GO" id="GO:0046872">
    <property type="term" value="F:metal ion binding"/>
    <property type="evidence" value="ECO:0007669"/>
    <property type="project" value="UniProtKB-KW"/>
</dbReference>
<keyword evidence="18" id="KW-0233">DNA recombination</keyword>
<evidence type="ECO:0000256" key="17">
    <source>
        <dbReference type="ARBA" id="ARBA00023113"/>
    </source>
</evidence>
<evidence type="ECO:0000256" key="4">
    <source>
        <dbReference type="ARBA" id="ARBA00022670"/>
    </source>
</evidence>
<feature type="region of interest" description="Disordered" evidence="21">
    <location>
        <begin position="1"/>
        <end position="60"/>
    </location>
</feature>
<dbReference type="PANTHER" id="PTHR42648">
    <property type="entry name" value="TRANSPOSASE, PUTATIVE-RELATED"/>
    <property type="match status" value="1"/>
</dbReference>
<keyword evidence="5" id="KW-0548">Nucleotidyltransferase</keyword>
<accession>A0A284RDR7</accession>
<dbReference type="InterPro" id="IPR039537">
    <property type="entry name" value="Retrotran_Ty1/copia-like"/>
</dbReference>
<keyword evidence="13" id="KW-0694">RNA-binding</keyword>
<reference evidence="24" key="1">
    <citation type="journal article" date="2017" name="Nat. Ecol. Evol.">
        <title>Genome expansion and lineage-specific genetic innovations in the forest pathogenic fungi Armillaria.</title>
        <authorList>
            <person name="Sipos G."/>
            <person name="Prasanna A.N."/>
            <person name="Walter M.C."/>
            <person name="O'Connor E."/>
            <person name="Balint B."/>
            <person name="Krizsan K."/>
            <person name="Kiss B."/>
            <person name="Hess J."/>
            <person name="Varga T."/>
            <person name="Slot J."/>
            <person name="Riley R."/>
            <person name="Boka B."/>
            <person name="Rigling D."/>
            <person name="Barry K."/>
            <person name="Lee J."/>
            <person name="Mihaltcheva S."/>
            <person name="LaButti K."/>
            <person name="Lipzen A."/>
            <person name="Waldron R."/>
            <person name="Moloney N.M."/>
            <person name="Sperisen C."/>
            <person name="Kredics L."/>
            <person name="Vagvoelgyi C."/>
            <person name="Patrignani A."/>
            <person name="Fitzpatrick D."/>
            <person name="Nagy I."/>
            <person name="Doyle S."/>
            <person name="Anderson J.B."/>
            <person name="Grigoriev I.V."/>
            <person name="Gueldener U."/>
            <person name="Muensterkoetter M."/>
            <person name="Nagy L.G."/>
        </authorList>
    </citation>
    <scope>NUCLEOTIDE SEQUENCE [LARGE SCALE GENOMIC DNA]</scope>
    <source>
        <strain evidence="24">C18/9</strain>
    </source>
</reference>
<dbReference type="GO" id="GO:0003723">
    <property type="term" value="F:RNA binding"/>
    <property type="evidence" value="ECO:0007669"/>
    <property type="project" value="UniProtKB-KW"/>
</dbReference>
<dbReference type="GO" id="GO:0032196">
    <property type="term" value="P:transposition"/>
    <property type="evidence" value="ECO:0007669"/>
    <property type="project" value="UniProtKB-KW"/>
</dbReference>
<keyword evidence="9" id="KW-0255">Endonuclease</keyword>
<keyword evidence="14" id="KW-0229">DNA integration</keyword>
<comment type="function">
    <text evidence="1">The aspartyl protease (PR) mediates the proteolytic cleavages of the Gag and Gag-Pol polyproteins after assembly of the VLP.</text>
</comment>
<keyword evidence="4" id="KW-0645">Protease</keyword>
<keyword evidence="8" id="KW-0547">Nucleotide-binding</keyword>
<keyword evidence="3" id="KW-1188">Viral release from host cell</keyword>
<dbReference type="GO" id="GO:0004519">
    <property type="term" value="F:endonuclease activity"/>
    <property type="evidence" value="ECO:0007669"/>
    <property type="project" value="UniProtKB-KW"/>
</dbReference>
<dbReference type="GO" id="GO:0005634">
    <property type="term" value="C:nucleus"/>
    <property type="evidence" value="ECO:0007669"/>
    <property type="project" value="UniProtKB-ARBA"/>
</dbReference>
<dbReference type="AlphaFoldDB" id="A0A284RDR7"/>
<evidence type="ECO:0000256" key="10">
    <source>
        <dbReference type="ARBA" id="ARBA00022801"/>
    </source>
</evidence>
<evidence type="ECO:0000256" key="12">
    <source>
        <dbReference type="ARBA" id="ARBA00022842"/>
    </source>
</evidence>
<evidence type="ECO:0000256" key="18">
    <source>
        <dbReference type="ARBA" id="ARBA00023172"/>
    </source>
</evidence>
<dbReference type="Proteomes" id="UP000219338">
    <property type="component" value="Unassembled WGS sequence"/>
</dbReference>
<dbReference type="EMBL" id="FUEG01000007">
    <property type="protein sequence ID" value="SJL06868.1"/>
    <property type="molecule type" value="Genomic_DNA"/>
</dbReference>
<gene>
    <name evidence="23" type="ORF">ARMOST_10210</name>
</gene>
<dbReference type="InterPro" id="IPR054722">
    <property type="entry name" value="PolX-like_BBD"/>
</dbReference>
<name>A0A284RDR7_ARMOS</name>
<comment type="catalytic activity">
    <reaction evidence="20">
        <text>DNA(n) + a 2'-deoxyribonucleoside 5'-triphosphate = DNA(n+1) + diphosphate</text>
        <dbReference type="Rhea" id="RHEA:22508"/>
        <dbReference type="Rhea" id="RHEA-COMP:17339"/>
        <dbReference type="Rhea" id="RHEA-COMP:17340"/>
        <dbReference type="ChEBI" id="CHEBI:33019"/>
        <dbReference type="ChEBI" id="CHEBI:61560"/>
        <dbReference type="ChEBI" id="CHEBI:173112"/>
        <dbReference type="EC" id="2.7.7.7"/>
    </reaction>
</comment>
<dbReference type="GO" id="GO:0005524">
    <property type="term" value="F:ATP binding"/>
    <property type="evidence" value="ECO:0007669"/>
    <property type="project" value="UniProtKB-KW"/>
</dbReference>
<evidence type="ECO:0000256" key="9">
    <source>
        <dbReference type="ARBA" id="ARBA00022759"/>
    </source>
</evidence>
<keyword evidence="10" id="KW-0378">Hydrolase</keyword>
<dbReference type="PROSITE" id="PS50994">
    <property type="entry name" value="INTEGRASE"/>
    <property type="match status" value="1"/>
</dbReference>
<dbReference type="GO" id="GO:0003887">
    <property type="term" value="F:DNA-directed DNA polymerase activity"/>
    <property type="evidence" value="ECO:0007669"/>
    <property type="project" value="UniProtKB-KW"/>
</dbReference>
<evidence type="ECO:0000256" key="15">
    <source>
        <dbReference type="ARBA" id="ARBA00022918"/>
    </source>
</evidence>
<evidence type="ECO:0000256" key="2">
    <source>
        <dbReference type="ARBA" id="ARBA00022578"/>
    </source>
</evidence>
<proteinExistence type="predicted"/>
<dbReference type="GO" id="GO:0015074">
    <property type="term" value="P:DNA integration"/>
    <property type="evidence" value="ECO:0007669"/>
    <property type="project" value="UniProtKB-KW"/>
</dbReference>
<evidence type="ECO:0000256" key="16">
    <source>
        <dbReference type="ARBA" id="ARBA00022932"/>
    </source>
</evidence>
<evidence type="ECO:0000256" key="14">
    <source>
        <dbReference type="ARBA" id="ARBA00022908"/>
    </source>
</evidence>
<protein>
    <recommendedName>
        <fullName evidence="22">Integrase catalytic domain-containing protein</fullName>
    </recommendedName>
</protein>
<evidence type="ECO:0000256" key="3">
    <source>
        <dbReference type="ARBA" id="ARBA00022612"/>
    </source>
</evidence>
<feature type="domain" description="Integrase catalytic" evidence="22">
    <location>
        <begin position="652"/>
        <end position="827"/>
    </location>
</feature>
<dbReference type="OMA" id="DDERACI"/>
<evidence type="ECO:0000256" key="21">
    <source>
        <dbReference type="SAM" id="MobiDB-lite"/>
    </source>
</evidence>
<dbReference type="GO" id="GO:0008233">
    <property type="term" value="F:peptidase activity"/>
    <property type="evidence" value="ECO:0007669"/>
    <property type="project" value="UniProtKB-KW"/>
</dbReference>
<evidence type="ECO:0000256" key="20">
    <source>
        <dbReference type="ARBA" id="ARBA00049244"/>
    </source>
</evidence>
<keyword evidence="17" id="KW-0917">Virion maturation</keyword>
<keyword evidence="12" id="KW-0460">Magnesium</keyword>
<keyword evidence="16" id="KW-0239">DNA-directed DNA polymerase</keyword>
<dbReference type="SUPFAM" id="SSF53098">
    <property type="entry name" value="Ribonuclease H-like"/>
    <property type="match status" value="1"/>
</dbReference>
<dbReference type="GO" id="GO:0006310">
    <property type="term" value="P:DNA recombination"/>
    <property type="evidence" value="ECO:0007669"/>
    <property type="project" value="UniProtKB-KW"/>
</dbReference>
<comment type="catalytic activity">
    <reaction evidence="19">
        <text>DNA(n) + a 2'-deoxyribonucleoside 5'-triphosphate = DNA(n+1) + diphosphate</text>
        <dbReference type="Rhea" id="RHEA:22508"/>
        <dbReference type="Rhea" id="RHEA-COMP:17339"/>
        <dbReference type="Rhea" id="RHEA-COMP:17340"/>
        <dbReference type="ChEBI" id="CHEBI:33019"/>
        <dbReference type="ChEBI" id="CHEBI:61560"/>
        <dbReference type="ChEBI" id="CHEBI:173112"/>
        <dbReference type="EC" id="2.7.7.49"/>
    </reaction>
</comment>
<evidence type="ECO:0000256" key="11">
    <source>
        <dbReference type="ARBA" id="ARBA00022840"/>
    </source>
</evidence>
<keyword evidence="7" id="KW-0479">Metal-binding</keyword>
<evidence type="ECO:0000256" key="13">
    <source>
        <dbReference type="ARBA" id="ARBA00022884"/>
    </source>
</evidence>
<dbReference type="OrthoDB" id="3025757at2759"/>
<dbReference type="PANTHER" id="PTHR42648:SF11">
    <property type="entry name" value="TRANSPOSON TY4-P GAG-POL POLYPROTEIN"/>
    <property type="match status" value="1"/>
</dbReference>
<dbReference type="InterPro" id="IPR001584">
    <property type="entry name" value="Integrase_cat-core"/>
</dbReference>
<dbReference type="GO" id="GO:0003964">
    <property type="term" value="F:RNA-directed DNA polymerase activity"/>
    <property type="evidence" value="ECO:0007669"/>
    <property type="project" value="UniProtKB-KW"/>
</dbReference>
<dbReference type="InterPro" id="IPR012337">
    <property type="entry name" value="RNaseH-like_sf"/>
</dbReference>
<evidence type="ECO:0000256" key="5">
    <source>
        <dbReference type="ARBA" id="ARBA00022695"/>
    </source>
</evidence>
<dbReference type="GO" id="GO:0006508">
    <property type="term" value="P:proteolysis"/>
    <property type="evidence" value="ECO:0007669"/>
    <property type="project" value="UniProtKB-KW"/>
</dbReference>
<evidence type="ECO:0000259" key="22">
    <source>
        <dbReference type="PROSITE" id="PS50994"/>
    </source>
</evidence>
<evidence type="ECO:0000256" key="19">
    <source>
        <dbReference type="ARBA" id="ARBA00048173"/>
    </source>
</evidence>
<evidence type="ECO:0000256" key="7">
    <source>
        <dbReference type="ARBA" id="ARBA00022723"/>
    </source>
</evidence>
<organism evidence="23 24">
    <name type="scientific">Armillaria ostoyae</name>
    <name type="common">Armillaria root rot fungus</name>
    <dbReference type="NCBI Taxonomy" id="47428"/>
    <lineage>
        <taxon>Eukaryota</taxon>
        <taxon>Fungi</taxon>
        <taxon>Dikarya</taxon>
        <taxon>Basidiomycota</taxon>
        <taxon>Agaricomycotina</taxon>
        <taxon>Agaricomycetes</taxon>
        <taxon>Agaricomycetidae</taxon>
        <taxon>Agaricales</taxon>
        <taxon>Marasmiineae</taxon>
        <taxon>Physalacriaceae</taxon>
        <taxon>Armillaria</taxon>
    </lineage>
</organism>
<dbReference type="InterPro" id="IPR036397">
    <property type="entry name" value="RNaseH_sf"/>
</dbReference>
<evidence type="ECO:0000313" key="24">
    <source>
        <dbReference type="Proteomes" id="UP000219338"/>
    </source>
</evidence>
<dbReference type="Pfam" id="PF22936">
    <property type="entry name" value="Pol_BBD"/>
    <property type="match status" value="1"/>
</dbReference>
<keyword evidence="11" id="KW-0067">ATP-binding</keyword>
<dbReference type="STRING" id="47428.A0A284RDR7"/>
<sequence length="827" mass="92559">MAPPIPPRPNRPPLPQPPAPPAPHAPSPPPNISAPPPPFPPPPPPPNNPNTAPPPYPYVQPNALAQQYHNIQLQIQYIYLSTPTNTLENNIPQTSHILELKTQADWAAWYHGVQNLLTSRALFTHICDPPALHIARDPMNTPSFPPVLHPYPLPQHTQEWISWHCKDAVVYGVLTSRLSRDILSMIPPLMDPGTGARSTVREAFHLLRRRYGGGNIQYALLEHKHLALVHCTSINNIPQFIQLWTSLTQTLHDMEAYPLSYTTLSLDVINLLPPHCSEICNKVVGDLRNPNAFNQESFNTLLTDIIDQANGLLMQCDLSKLSRNPKTSLKPHERVVCVNPKCPYPTGHTTANCWHEGGSDPGGKEKYQERQKAKQTARANLIVNPTVPVLDEDPYPPDPYNTNECTEQADLNDDVYYLYIPGSPESVFAMANTLLDLEKSDPKSYHLAMQAFKALLNSGTTHHIINDHTLFQSYDESKAIPIETTNCSILNTFAMGEVHFCKKLSGRTATVILHECLYAPDTPINLISVRAMTENGMYVGFGKNKTTCYFPRNHKMLSGLSFQADVIGRLSFLDCEFIKAATPNGKAKATAFVMLPTFQKPEYDVYLWHCRTRHPSQDTTRCLVSGNACVKGVQWNGKSPHELCPSCIMGKQAQKPYDHNTNCATKVLELLHIDTCGPMPILTPKKQQHFFAILDNHTSYNEAEPIVKKNDCTHVFKDTQALWENQMNEKVKKVHCDGAKEFTQGELGQHFKDSGIEVQMTALYAHQQNGKAERFIQTLEDDAQTLIADSGLPMSFWGDAVMTASYTRKRIPVTGINLKLPSQYESE</sequence>
<keyword evidence="15" id="KW-0695">RNA-directed DNA polymerase</keyword>
<evidence type="ECO:0000256" key="1">
    <source>
        <dbReference type="ARBA" id="ARBA00002180"/>
    </source>
</evidence>
<keyword evidence="6" id="KW-0540">Nuclease</keyword>
<keyword evidence="24" id="KW-1185">Reference proteome</keyword>
<evidence type="ECO:0000256" key="6">
    <source>
        <dbReference type="ARBA" id="ARBA00022722"/>
    </source>
</evidence>